<keyword evidence="3 7" id="KW-0694">RNA-binding</keyword>
<dbReference type="GO" id="GO:0005840">
    <property type="term" value="C:ribosome"/>
    <property type="evidence" value="ECO:0007669"/>
    <property type="project" value="UniProtKB-KW"/>
</dbReference>
<sequence length="148" mass="15679">MKLILTQEVTGLGEPGDVVDVKDGYGRNFLLPRRLATPWTKGGEAQVTAIQRARKAREIASIEEAQTVRARLQERPVQVQAKAGASGRLFGAVTPADVAQALEAAGAPSVDRRKVVIGQPIKSLGSYSVAVRLHPEVTASVDVEVVSG</sequence>
<comment type="caution">
    <text evidence="9">The sequence shown here is derived from an EMBL/GenBank/DDBJ whole genome shotgun (WGS) entry which is preliminary data.</text>
</comment>
<proteinExistence type="inferred from homology"/>
<dbReference type="InterPro" id="IPR000244">
    <property type="entry name" value="Ribosomal_bL9"/>
</dbReference>
<dbReference type="InterPro" id="IPR020069">
    <property type="entry name" value="Ribosomal_bL9_C"/>
</dbReference>
<dbReference type="Pfam" id="PF01281">
    <property type="entry name" value="Ribosomal_L9_N"/>
    <property type="match status" value="1"/>
</dbReference>
<dbReference type="EMBL" id="JBHSLD010000009">
    <property type="protein sequence ID" value="MFC5381289.1"/>
    <property type="molecule type" value="Genomic_DNA"/>
</dbReference>
<dbReference type="Gene3D" id="3.10.430.100">
    <property type="entry name" value="Ribosomal protein L9, C-terminal domain"/>
    <property type="match status" value="1"/>
</dbReference>
<dbReference type="InterPro" id="IPR036791">
    <property type="entry name" value="Ribosomal_bL9_C_sf"/>
</dbReference>
<keyword evidence="4 7" id="KW-0689">Ribosomal protein</keyword>
<name>A0ABW0GPT0_9MICO</name>
<keyword evidence="10" id="KW-1185">Reference proteome</keyword>
<feature type="domain" description="Ribosomal protein L9" evidence="8">
    <location>
        <begin position="13"/>
        <end position="40"/>
    </location>
</feature>
<protein>
    <recommendedName>
        <fullName evidence="6 7">Large ribosomal subunit protein bL9</fullName>
    </recommendedName>
</protein>
<evidence type="ECO:0000256" key="6">
    <source>
        <dbReference type="ARBA" id="ARBA00035292"/>
    </source>
</evidence>
<dbReference type="InterPro" id="IPR009027">
    <property type="entry name" value="Ribosomal_bL9/RNase_H1_N"/>
</dbReference>
<evidence type="ECO:0000313" key="9">
    <source>
        <dbReference type="EMBL" id="MFC5381289.1"/>
    </source>
</evidence>
<dbReference type="InterPro" id="IPR036935">
    <property type="entry name" value="Ribosomal_bL9_N_sf"/>
</dbReference>
<organism evidence="9 10">
    <name type="scientific">Aquipuribacter nitratireducens</name>
    <dbReference type="NCBI Taxonomy" id="650104"/>
    <lineage>
        <taxon>Bacteria</taxon>
        <taxon>Bacillati</taxon>
        <taxon>Actinomycetota</taxon>
        <taxon>Actinomycetes</taxon>
        <taxon>Micrococcales</taxon>
        <taxon>Intrasporangiaceae</taxon>
        <taxon>Aquipuribacter</taxon>
    </lineage>
</organism>
<dbReference type="HAMAP" id="MF_00503">
    <property type="entry name" value="Ribosomal_bL9"/>
    <property type="match status" value="1"/>
</dbReference>
<evidence type="ECO:0000256" key="4">
    <source>
        <dbReference type="ARBA" id="ARBA00022980"/>
    </source>
</evidence>
<dbReference type="PROSITE" id="PS00651">
    <property type="entry name" value="RIBOSOMAL_L9"/>
    <property type="match status" value="1"/>
</dbReference>
<evidence type="ECO:0000256" key="1">
    <source>
        <dbReference type="ARBA" id="ARBA00010605"/>
    </source>
</evidence>
<evidence type="ECO:0000259" key="8">
    <source>
        <dbReference type="PROSITE" id="PS00651"/>
    </source>
</evidence>
<accession>A0ABW0GPT0</accession>
<dbReference type="PANTHER" id="PTHR21368">
    <property type="entry name" value="50S RIBOSOMAL PROTEIN L9"/>
    <property type="match status" value="1"/>
</dbReference>
<evidence type="ECO:0000256" key="2">
    <source>
        <dbReference type="ARBA" id="ARBA00022730"/>
    </source>
</evidence>
<dbReference type="InterPro" id="IPR020070">
    <property type="entry name" value="Ribosomal_bL9_N"/>
</dbReference>
<keyword evidence="5 7" id="KW-0687">Ribonucleoprotein</keyword>
<evidence type="ECO:0000313" key="10">
    <source>
        <dbReference type="Proteomes" id="UP001596122"/>
    </source>
</evidence>
<reference evidence="10" key="1">
    <citation type="journal article" date="2019" name="Int. J. Syst. Evol. Microbiol.">
        <title>The Global Catalogue of Microorganisms (GCM) 10K type strain sequencing project: providing services to taxonomists for standard genome sequencing and annotation.</title>
        <authorList>
            <consortium name="The Broad Institute Genomics Platform"/>
            <consortium name="The Broad Institute Genome Sequencing Center for Infectious Disease"/>
            <person name="Wu L."/>
            <person name="Ma J."/>
        </authorList>
    </citation>
    <scope>NUCLEOTIDE SEQUENCE [LARGE SCALE GENOMIC DNA]</scope>
    <source>
        <strain evidence="10">CCUG 43114</strain>
    </source>
</reference>
<dbReference type="Gene3D" id="3.40.5.10">
    <property type="entry name" value="Ribosomal protein L9, N-terminal domain"/>
    <property type="match status" value="1"/>
</dbReference>
<dbReference type="SUPFAM" id="SSF55653">
    <property type="entry name" value="Ribosomal protein L9 C-domain"/>
    <property type="match status" value="1"/>
</dbReference>
<dbReference type="RefSeq" id="WP_340269183.1">
    <property type="nucleotide sequence ID" value="NZ_JBBEOG010000004.1"/>
</dbReference>
<comment type="similarity">
    <text evidence="1 7">Belongs to the bacterial ribosomal protein bL9 family.</text>
</comment>
<dbReference type="Proteomes" id="UP001596122">
    <property type="component" value="Unassembled WGS sequence"/>
</dbReference>
<comment type="function">
    <text evidence="7">Binds to the 23S rRNA.</text>
</comment>
<evidence type="ECO:0000256" key="3">
    <source>
        <dbReference type="ARBA" id="ARBA00022884"/>
    </source>
</evidence>
<dbReference type="InterPro" id="IPR020594">
    <property type="entry name" value="Ribosomal_bL9_bac/chp"/>
</dbReference>
<evidence type="ECO:0000256" key="5">
    <source>
        <dbReference type="ARBA" id="ARBA00023274"/>
    </source>
</evidence>
<keyword evidence="2 7" id="KW-0699">rRNA-binding</keyword>
<gene>
    <name evidence="7 9" type="primary">rplI</name>
    <name evidence="9" type="ORF">ACFPJ6_10845</name>
</gene>
<evidence type="ECO:0000256" key="7">
    <source>
        <dbReference type="HAMAP-Rule" id="MF_00503"/>
    </source>
</evidence>
<dbReference type="Pfam" id="PF03948">
    <property type="entry name" value="Ribosomal_L9_C"/>
    <property type="match status" value="1"/>
</dbReference>
<dbReference type="SUPFAM" id="SSF55658">
    <property type="entry name" value="L9 N-domain-like"/>
    <property type="match status" value="1"/>
</dbReference>
<dbReference type="NCBIfam" id="TIGR00158">
    <property type="entry name" value="L9"/>
    <property type="match status" value="1"/>
</dbReference>